<evidence type="ECO:0000313" key="2">
    <source>
        <dbReference type="EMBL" id="KAI9160771.1"/>
    </source>
</evidence>
<evidence type="ECO:0000313" key="3">
    <source>
        <dbReference type="Proteomes" id="UP001064489"/>
    </source>
</evidence>
<evidence type="ECO:0000256" key="1">
    <source>
        <dbReference type="SAM" id="MobiDB-lite"/>
    </source>
</evidence>
<feature type="region of interest" description="Disordered" evidence="1">
    <location>
        <begin position="10"/>
        <end position="30"/>
    </location>
</feature>
<comment type="caution">
    <text evidence="2">The sequence shown here is derived from an EMBL/GenBank/DDBJ whole genome shotgun (WGS) entry which is preliminary data.</text>
</comment>
<dbReference type="AlphaFoldDB" id="A0AAD5IEG2"/>
<reference evidence="2" key="2">
    <citation type="submission" date="2023-02" db="EMBL/GenBank/DDBJ databases">
        <authorList>
            <person name="Swenson N.G."/>
            <person name="Wegrzyn J.L."/>
            <person name="Mcevoy S.L."/>
        </authorList>
    </citation>
    <scope>NUCLEOTIDE SEQUENCE</scope>
    <source>
        <strain evidence="2">91603</strain>
        <tissue evidence="2">Leaf</tissue>
    </source>
</reference>
<gene>
    <name evidence="2" type="ORF">LWI28_011354</name>
</gene>
<protein>
    <submittedName>
        <fullName evidence="2">Uncharacterized protein</fullName>
    </submittedName>
</protein>
<accession>A0AAD5IEG2</accession>
<name>A0AAD5IEG2_ACENE</name>
<keyword evidence="3" id="KW-1185">Reference proteome</keyword>
<dbReference type="EMBL" id="JAJSOW010000106">
    <property type="protein sequence ID" value="KAI9160771.1"/>
    <property type="molecule type" value="Genomic_DNA"/>
</dbReference>
<proteinExistence type="predicted"/>
<dbReference type="Proteomes" id="UP001064489">
    <property type="component" value="Chromosome 2"/>
</dbReference>
<organism evidence="2 3">
    <name type="scientific">Acer negundo</name>
    <name type="common">Box elder</name>
    <dbReference type="NCBI Taxonomy" id="4023"/>
    <lineage>
        <taxon>Eukaryota</taxon>
        <taxon>Viridiplantae</taxon>
        <taxon>Streptophyta</taxon>
        <taxon>Embryophyta</taxon>
        <taxon>Tracheophyta</taxon>
        <taxon>Spermatophyta</taxon>
        <taxon>Magnoliopsida</taxon>
        <taxon>eudicotyledons</taxon>
        <taxon>Gunneridae</taxon>
        <taxon>Pentapetalae</taxon>
        <taxon>rosids</taxon>
        <taxon>malvids</taxon>
        <taxon>Sapindales</taxon>
        <taxon>Sapindaceae</taxon>
        <taxon>Hippocastanoideae</taxon>
        <taxon>Acereae</taxon>
        <taxon>Acer</taxon>
    </lineage>
</organism>
<reference evidence="2" key="1">
    <citation type="journal article" date="2022" name="Plant J.">
        <title>Strategies of tolerance reflected in two North American maple genomes.</title>
        <authorList>
            <person name="McEvoy S.L."/>
            <person name="Sezen U.U."/>
            <person name="Trouern-Trend A."/>
            <person name="McMahon S.M."/>
            <person name="Schaberg P.G."/>
            <person name="Yang J."/>
            <person name="Wegrzyn J.L."/>
            <person name="Swenson N.G."/>
        </authorList>
    </citation>
    <scope>NUCLEOTIDE SEQUENCE</scope>
    <source>
        <strain evidence="2">91603</strain>
    </source>
</reference>
<sequence>MVDVFMFSAQTEPSNDEAAKKKPPDPAVSANHSRVCMMMSVTCLGNQSPNYGDVKSMQVLGSRKITGRVGGKATENGQRLLKGGKLVSKKSGESRFAILTDYVDEEAIAANTLAPSNKILSEISNQITLMKIKSFPLLTNL</sequence>